<evidence type="ECO:0000259" key="11">
    <source>
        <dbReference type="PROSITE" id="PS51918"/>
    </source>
</evidence>
<evidence type="ECO:0000256" key="9">
    <source>
        <dbReference type="ARBA" id="ARBA00023004"/>
    </source>
</evidence>
<protein>
    <submittedName>
        <fullName evidence="12">Radical SAM protein</fullName>
    </submittedName>
</protein>
<dbReference type="GO" id="GO:0030488">
    <property type="term" value="P:tRNA methylation"/>
    <property type="evidence" value="ECO:0007669"/>
    <property type="project" value="TreeGrafter"/>
</dbReference>
<evidence type="ECO:0000256" key="6">
    <source>
        <dbReference type="ARBA" id="ARBA00022679"/>
    </source>
</evidence>
<evidence type="ECO:0000256" key="1">
    <source>
        <dbReference type="ARBA" id="ARBA00001966"/>
    </source>
</evidence>
<dbReference type="PROSITE" id="PS51918">
    <property type="entry name" value="RADICAL_SAM"/>
    <property type="match status" value="1"/>
</dbReference>
<dbReference type="InterPro" id="IPR004383">
    <property type="entry name" value="rRNA_lsu_MTrfase_RlmN/Cfr"/>
</dbReference>
<dbReference type="GO" id="GO:0005737">
    <property type="term" value="C:cytoplasm"/>
    <property type="evidence" value="ECO:0007669"/>
    <property type="project" value="UniProtKB-SubCell"/>
</dbReference>
<dbReference type="PANTHER" id="PTHR30544:SF5">
    <property type="entry name" value="RADICAL SAM CORE DOMAIN-CONTAINING PROTEIN"/>
    <property type="match status" value="1"/>
</dbReference>
<organism evidence="12 13">
    <name type="scientific">Candidatus Desulfolinea nitratireducens</name>
    <dbReference type="NCBI Taxonomy" id="2841698"/>
    <lineage>
        <taxon>Bacteria</taxon>
        <taxon>Bacillati</taxon>
        <taxon>Chloroflexota</taxon>
        <taxon>Anaerolineae</taxon>
        <taxon>Anaerolineales</taxon>
        <taxon>Anaerolineales incertae sedis</taxon>
        <taxon>Candidatus Desulfolinea</taxon>
    </lineage>
</organism>
<evidence type="ECO:0000313" key="12">
    <source>
        <dbReference type="EMBL" id="MBC8335757.1"/>
    </source>
</evidence>
<evidence type="ECO:0000256" key="8">
    <source>
        <dbReference type="ARBA" id="ARBA00022723"/>
    </source>
</evidence>
<dbReference type="Proteomes" id="UP000614469">
    <property type="component" value="Unassembled WGS sequence"/>
</dbReference>
<keyword evidence="4" id="KW-0963">Cytoplasm</keyword>
<dbReference type="SUPFAM" id="SSF102114">
    <property type="entry name" value="Radical SAM enzymes"/>
    <property type="match status" value="1"/>
</dbReference>
<dbReference type="AlphaFoldDB" id="A0A8J6TJP1"/>
<dbReference type="Gene3D" id="3.20.20.70">
    <property type="entry name" value="Aldolase class I"/>
    <property type="match status" value="1"/>
</dbReference>
<evidence type="ECO:0000256" key="2">
    <source>
        <dbReference type="ARBA" id="ARBA00004496"/>
    </source>
</evidence>
<comment type="cofactor">
    <cofactor evidence="1">
        <name>[4Fe-4S] cluster</name>
        <dbReference type="ChEBI" id="CHEBI:49883"/>
    </cofactor>
</comment>
<keyword evidence="8" id="KW-0479">Metal-binding</keyword>
<evidence type="ECO:0000256" key="4">
    <source>
        <dbReference type="ARBA" id="ARBA00022490"/>
    </source>
</evidence>
<dbReference type="GO" id="GO:0051539">
    <property type="term" value="F:4 iron, 4 sulfur cluster binding"/>
    <property type="evidence" value="ECO:0007669"/>
    <property type="project" value="UniProtKB-KW"/>
</dbReference>
<dbReference type="InterPro" id="IPR007197">
    <property type="entry name" value="rSAM"/>
</dbReference>
<dbReference type="SFLD" id="SFLDS00029">
    <property type="entry name" value="Radical_SAM"/>
    <property type="match status" value="1"/>
</dbReference>
<dbReference type="InterPro" id="IPR040072">
    <property type="entry name" value="Methyltransferase_A"/>
</dbReference>
<keyword evidence="5" id="KW-0489">Methyltransferase</keyword>
<keyword evidence="10" id="KW-0411">Iron-sulfur</keyword>
<evidence type="ECO:0000313" key="13">
    <source>
        <dbReference type="Proteomes" id="UP000614469"/>
    </source>
</evidence>
<proteinExistence type="predicted"/>
<dbReference type="PIRSF" id="PIRSF006004">
    <property type="entry name" value="CHP00048"/>
    <property type="match status" value="1"/>
</dbReference>
<evidence type="ECO:0000256" key="3">
    <source>
        <dbReference type="ARBA" id="ARBA00022485"/>
    </source>
</evidence>
<reference evidence="12 13" key="1">
    <citation type="submission" date="2020-08" db="EMBL/GenBank/DDBJ databases">
        <title>Bridging the membrane lipid divide: bacteria of the FCB group superphylum have the potential to synthesize archaeal ether lipids.</title>
        <authorList>
            <person name="Villanueva L."/>
            <person name="Von Meijenfeldt F.A.B."/>
            <person name="Westbye A.B."/>
            <person name="Yadav S."/>
            <person name="Hopmans E.C."/>
            <person name="Dutilh B.E."/>
            <person name="Sinninghe Damste J.S."/>
        </authorList>
    </citation>
    <scope>NUCLEOTIDE SEQUENCE [LARGE SCALE GENOMIC DNA]</scope>
    <source>
        <strain evidence="12">NIOZ-UU36</strain>
    </source>
</reference>
<dbReference type="GO" id="GO:0046872">
    <property type="term" value="F:metal ion binding"/>
    <property type="evidence" value="ECO:0007669"/>
    <property type="project" value="UniProtKB-KW"/>
</dbReference>
<keyword evidence="7" id="KW-0949">S-adenosyl-L-methionine</keyword>
<gene>
    <name evidence="12" type="ORF">H8E29_10850</name>
</gene>
<feature type="domain" description="Radical SAM core" evidence="11">
    <location>
        <begin position="38"/>
        <end position="272"/>
    </location>
</feature>
<comment type="subcellular location">
    <subcellularLocation>
        <location evidence="2">Cytoplasm</location>
    </subcellularLocation>
</comment>
<name>A0A8J6TJP1_9CHLR</name>
<dbReference type="InterPro" id="IPR058240">
    <property type="entry name" value="rSAM_sf"/>
</dbReference>
<evidence type="ECO:0000256" key="7">
    <source>
        <dbReference type="ARBA" id="ARBA00022691"/>
    </source>
</evidence>
<dbReference type="PANTHER" id="PTHR30544">
    <property type="entry name" value="23S RRNA METHYLTRANSFERASE"/>
    <property type="match status" value="1"/>
</dbReference>
<sequence length="324" mass="36740">MKVIAKTGKDEMAFVYIIEYENGKMLECVESLQPPFTRDEKWILLVSTMHGCPVGCKMCDAGGYFHGKPTAEEILDQIDYMIRNRYPDGHVPSKQFKIQFARMGEPALNNAVLDVLEELPKRYDAPGLMPSISSVAPNGTDPFFERLLEIKNRLYPDGQFQFQFSIHTTDQELRDQLVPVKKWDFAKMAAFGERFYTEGERKITLNFALAQGQPLDPEVLKEYFSPDIFLIKITPLNPTYRAVENQLETYINPNADLGQDEIVSALEEAGYQVIVSIGEVEENLIGSNCGQYLRRHIEAENALQNGYTFDLVENEIEAEASAAD</sequence>
<dbReference type="EMBL" id="JACNJN010000121">
    <property type="protein sequence ID" value="MBC8335757.1"/>
    <property type="molecule type" value="Genomic_DNA"/>
</dbReference>
<dbReference type="InterPro" id="IPR013785">
    <property type="entry name" value="Aldolase_TIM"/>
</dbReference>
<comment type="caution">
    <text evidence="12">The sequence shown here is derived from an EMBL/GenBank/DDBJ whole genome shotgun (WGS) entry which is preliminary data.</text>
</comment>
<keyword evidence="6" id="KW-0808">Transferase</keyword>
<dbReference type="GO" id="GO:0070475">
    <property type="term" value="P:rRNA base methylation"/>
    <property type="evidence" value="ECO:0007669"/>
    <property type="project" value="TreeGrafter"/>
</dbReference>
<keyword evidence="3" id="KW-0004">4Fe-4S</keyword>
<evidence type="ECO:0000256" key="10">
    <source>
        <dbReference type="ARBA" id="ARBA00023014"/>
    </source>
</evidence>
<accession>A0A8J6TJP1</accession>
<dbReference type="GO" id="GO:0008173">
    <property type="term" value="F:RNA methyltransferase activity"/>
    <property type="evidence" value="ECO:0007669"/>
    <property type="project" value="InterPro"/>
</dbReference>
<keyword evidence="9" id="KW-0408">Iron</keyword>
<evidence type="ECO:0000256" key="5">
    <source>
        <dbReference type="ARBA" id="ARBA00022603"/>
    </source>
</evidence>